<evidence type="ECO:0000313" key="2">
    <source>
        <dbReference type="EMBL" id="GBO36343.1"/>
    </source>
</evidence>
<dbReference type="EMBL" id="BGPR01060492">
    <property type="protein sequence ID" value="GBO36343.1"/>
    <property type="molecule type" value="Genomic_DNA"/>
</dbReference>
<proteinExistence type="predicted"/>
<reference evidence="1 3" key="1">
    <citation type="journal article" date="2019" name="Sci. Rep.">
        <title>Orb-weaving spider Araneus ventricosus genome elucidates the spidroin gene catalogue.</title>
        <authorList>
            <person name="Kono N."/>
            <person name="Nakamura H."/>
            <person name="Ohtoshi R."/>
            <person name="Moran D.A.P."/>
            <person name="Shinohara A."/>
            <person name="Yoshida Y."/>
            <person name="Fujiwara M."/>
            <person name="Mori M."/>
            <person name="Tomita M."/>
            <person name="Arakawa K."/>
        </authorList>
    </citation>
    <scope>NUCLEOTIDE SEQUENCE [LARGE SCALE GENOMIC DNA]</scope>
</reference>
<protein>
    <submittedName>
        <fullName evidence="1">Uncharacterized protein</fullName>
    </submittedName>
</protein>
<dbReference type="InterPro" id="IPR028994">
    <property type="entry name" value="Integrin_alpha_N"/>
</dbReference>
<dbReference type="AlphaFoldDB" id="A0A4Y2WFJ5"/>
<organism evidence="1 3">
    <name type="scientific">Araneus ventricosus</name>
    <name type="common">Orbweaver spider</name>
    <name type="synonym">Epeira ventricosa</name>
    <dbReference type="NCBI Taxonomy" id="182803"/>
    <lineage>
        <taxon>Eukaryota</taxon>
        <taxon>Metazoa</taxon>
        <taxon>Ecdysozoa</taxon>
        <taxon>Arthropoda</taxon>
        <taxon>Chelicerata</taxon>
        <taxon>Arachnida</taxon>
        <taxon>Araneae</taxon>
        <taxon>Araneomorphae</taxon>
        <taxon>Entelegynae</taxon>
        <taxon>Araneoidea</taxon>
        <taxon>Araneidae</taxon>
        <taxon>Araneus</taxon>
    </lineage>
</organism>
<evidence type="ECO:0000313" key="3">
    <source>
        <dbReference type="Proteomes" id="UP000499080"/>
    </source>
</evidence>
<comment type="caution">
    <text evidence="1">The sequence shown here is derived from an EMBL/GenBank/DDBJ whole genome shotgun (WGS) entry which is preliminary data.</text>
</comment>
<gene>
    <name evidence="1" type="ORF">AVEN_23144_1</name>
    <name evidence="2" type="ORF">AVEN_80621_1</name>
</gene>
<dbReference type="PROSITE" id="PS51257">
    <property type="entry name" value="PROKAR_LIPOPROTEIN"/>
    <property type="match status" value="1"/>
</dbReference>
<evidence type="ECO:0000313" key="1">
    <source>
        <dbReference type="EMBL" id="GBO36235.1"/>
    </source>
</evidence>
<dbReference type="EMBL" id="BGPR01060364">
    <property type="protein sequence ID" value="GBO36235.1"/>
    <property type="molecule type" value="Genomic_DNA"/>
</dbReference>
<dbReference type="Gene3D" id="2.130.10.130">
    <property type="entry name" value="Integrin alpha, N-terminal"/>
    <property type="match status" value="1"/>
</dbReference>
<accession>A0A4Y2WFJ5</accession>
<dbReference type="Proteomes" id="UP000499080">
    <property type="component" value="Unassembled WGS sequence"/>
</dbReference>
<sequence length="100" mass="10985">MEASRSDTRTTTVTLCAVLACLLIASDIVGGFNIDTKSAVVHRGTPGSMFGFSVALFKDRGNSCHSTFYKMKSTAHLNQTDLHRRKFFVHYENDIGTAPL</sequence>
<dbReference type="OrthoDB" id="6435654at2759"/>
<name>A0A4Y2WFJ5_ARAVE</name>
<keyword evidence="3" id="KW-1185">Reference proteome</keyword>